<evidence type="ECO:0000256" key="18">
    <source>
        <dbReference type="PIRSR" id="PIRSR003376-50"/>
    </source>
</evidence>
<keyword evidence="41 42" id="KW-0002">3D-structure</keyword>
<evidence type="ECO:0000313" key="22">
    <source>
        <dbReference type="EMBL" id="AHF96126.1"/>
    </source>
</evidence>
<evidence type="ECO:0000313" key="24">
    <source>
        <dbReference type="EMBL" id="AHF96138.1"/>
    </source>
</evidence>
<reference evidence="36 37" key="6">
    <citation type="journal article" date="2016" name="Virology">
        <title>Limited variation during circulation of a polyomavirus in the human population involves the COCO-VA toggling site of Middle and Alternative T-antigen(s).</title>
        <authorList>
            <consortium name="TrichSpin Network"/>
            <person name="Kazem S."/>
            <person name="Lauber C."/>
            <person name="van der Meijden E."/>
            <person name="Kooijman S."/>
            <person name="Kravchenko A.A."/>
            <person name="Feltkamp M.C."/>
            <person name="Gorbalenya A.E."/>
        </authorList>
    </citation>
    <scope>NUCLEOTIDE SEQUENCE [LARGE SCALE GENOMIC DNA]</scope>
    <source>
        <strain evidence="21">0203</strain>
        <strain evidence="22">0304</strain>
        <strain evidence="23">0409</strain>
        <strain evidence="24">0510</strain>
        <strain evidence="25">0602</strain>
        <strain evidence="26">0910</strain>
        <strain evidence="27">1008</strain>
        <strain evidence="28">1197</strain>
        <strain evidence="29">1211</strain>
        <strain evidence="30">1312</strain>
        <strain evidence="31">1412</strain>
    </source>
</reference>
<keyword evidence="12 17" id="KW-0946">Virion</keyword>
<dbReference type="EMBL" id="KF444098">
    <property type="protein sequence ID" value="AHF96162.1"/>
    <property type="molecule type" value="Genomic_DNA"/>
</dbReference>
<dbReference type="Proteomes" id="UP000126065">
    <property type="component" value="Genome"/>
</dbReference>
<feature type="disulfide bond" description="Interchain" evidence="18">
    <location>
        <position position="10"/>
    </location>
</feature>
<reference evidence="35" key="9">
    <citation type="submission" date="2019-05" db="EMBL/GenBank/DDBJ databases">
        <title>Trichodysplasia spinulosa-associated polyomavirus replication and functions of large T antigen.</title>
        <authorList>
            <person name="Nako T."/>
            <person name="Fukumoto H."/>
            <person name="Hasegawa H."/>
            <person name="Saeki H."/>
            <person name="Katano H."/>
        </authorList>
    </citation>
    <scope>NUCLEOTIDE SEQUENCE</scope>
    <source>
        <strain evidence="35">TSPyV-Syn</strain>
    </source>
</reference>
<dbReference type="RefSeq" id="YP_003800006.1">
    <property type="nucleotide sequence ID" value="NC_014361.1"/>
</dbReference>
<evidence type="ECO:0000313" key="30">
    <source>
        <dbReference type="EMBL" id="AHF96174.1"/>
    </source>
</evidence>
<dbReference type="SMR" id="E2ESL7"/>
<evidence type="ECO:0000256" key="4">
    <source>
        <dbReference type="ARBA" id="ARBA00011342"/>
    </source>
</evidence>
<keyword evidence="10 17" id="KW-1161">Viral attachment to host cell</keyword>
<dbReference type="EMBL" id="KF444099">
    <property type="protein sequence ID" value="AHF96168.1"/>
    <property type="molecule type" value="Genomic_DNA"/>
</dbReference>
<reference evidence="33" key="5">
    <citation type="journal article" date="2016" name="J. Infect. Dis.">
        <title>Primary Polyomavirus Infection, Not Reactivation, as the Cause of Trichodysplasia Spinulosa in Immunocompromised Patients.</title>
        <authorList>
            <person name="van der Meijden E."/>
            <person name="Horvath B."/>
            <person name="Nijland M."/>
            <person name="de Vries K."/>
            <person name="Racz E."/>
            <person name="Diercks G.F."/>
            <person name="de Weerd A.E."/>
            <person name="Clahsen-van Groningen M.C."/>
            <person name="van der Blij-de Brouwer C.S."/>
            <person name="van der Zon A.J."/>
            <person name="Kroes A.C."/>
            <person name="Hedman K."/>
            <person name="van Kampen J.J."/>
            <person name="Riezebos-Brilman A."/>
            <person name="Feltkamp M.C."/>
        </authorList>
    </citation>
    <scope>NUCLEOTIDE SEQUENCE</scope>
    <source>
        <strain evidence="33">TSPyV 1614</strain>
    </source>
</reference>
<reference evidence="43 44" key="8">
    <citation type="journal article" date="2019" name="Macromol Biosci">
        <title>Divalent Sialylated Precision Glycooligomers Binding to Polyomaviruses and the Effect of Different Linkers.</title>
        <authorList>
            <person name="Baier M."/>
            <person name="Rustmeier N.H."/>
            <person name="Harr J."/>
            <person name="Cyrus N."/>
            <person name="Reiss G.J."/>
            <person name="Grafmuller A."/>
            <person name="Blaum B.S."/>
            <person name="Stehle T."/>
            <person name="Hartmann L."/>
        </authorList>
    </citation>
    <scope>X-RAY CRYSTALLOGRAPHY (1.75 ANGSTROMS) OF 33-304 IN COMPLEX WITH MG(2+)</scope>
</reference>
<dbReference type="PDB" id="4U62">
    <property type="method" value="X-ray"/>
    <property type="resolution" value="1.55 A"/>
    <property type="chains" value="A/B/C/D/E/F/G/H/I/J=31-304"/>
</dbReference>
<dbReference type="Proteomes" id="UP000119030">
    <property type="component" value="Genome"/>
</dbReference>
<dbReference type="PDB" id="4U61">
    <property type="method" value="X-ray"/>
    <property type="resolution" value="1.65 A"/>
    <property type="chains" value="A/B/C/D/E/F/G/H/I/J=31-304"/>
</dbReference>
<reference evidence="34" key="7">
    <citation type="journal article" date="2018" name="Emerg. Infect. Dis.">
        <title>Trichodysplasia Spinulosa Polyomavirus in Respiratory Tract of Immunocompromised Child.</title>
        <authorList>
            <person name="Bagasi A.A."/>
            <person name="Khandaker T."/>
            <person name="Clark G."/>
            <person name="Akagha T."/>
            <person name="Ball J.K."/>
            <person name="Irving W.L."/>
            <person name="McClure C.P."/>
        </authorList>
    </citation>
    <scope>NUCLEOTIDE SEQUENCE</scope>
    <source>
        <strain evidence="34">TSPyV Nottingham</strain>
    </source>
</reference>
<dbReference type="PDBsum" id="6HKV"/>
<keyword evidence="7 17" id="KW-1048">Host nucleus</keyword>
<dbReference type="PDB" id="4U5Z">
    <property type="method" value="X-ray"/>
    <property type="resolution" value="2.10 A"/>
    <property type="chains" value="A/B/C/D/E/F/G/H/I/J=31-304"/>
</dbReference>
<evidence type="ECO:0000313" key="28">
    <source>
        <dbReference type="EMBL" id="AHF96162.1"/>
    </source>
</evidence>
<comment type="subcellular location">
    <subcellularLocation>
        <location evidence="1">Host nucleus</location>
    </subcellularLocation>
    <subcellularLocation>
        <location evidence="2">Virion</location>
    </subcellularLocation>
</comment>
<keyword evidence="16" id="KW-1160">Virus entry into host cell</keyword>
<dbReference type="EMBL" id="JQ723730">
    <property type="protein sequence ID" value="AFN02451.1"/>
    <property type="molecule type" value="Genomic_DNA"/>
</dbReference>
<dbReference type="Pfam" id="PF00718">
    <property type="entry name" value="Polyoma_coat"/>
    <property type="match status" value="1"/>
</dbReference>
<evidence type="ECO:0000256" key="14">
    <source>
        <dbReference type="ARBA" id="ARBA00022921"/>
    </source>
</evidence>
<evidence type="ECO:0000313" key="31">
    <source>
        <dbReference type="EMBL" id="AHF96180.1"/>
    </source>
</evidence>
<dbReference type="GO" id="GO:0039620">
    <property type="term" value="C:T=7 icosahedral viral capsid"/>
    <property type="evidence" value="ECO:0007669"/>
    <property type="project" value="UniProtKB-UniRule"/>
</dbReference>
<dbReference type="Proteomes" id="UP000112218">
    <property type="component" value="Genome"/>
</dbReference>
<organism evidence="19 40">
    <name type="scientific">Trichodysplasia spinulosa-associated polyomavirus</name>
    <dbReference type="NCBI Taxonomy" id="862909"/>
    <lineage>
        <taxon>Viruses</taxon>
        <taxon>Monodnaviria</taxon>
        <taxon>Shotokuvirae</taxon>
        <taxon>Cossaviricota</taxon>
        <taxon>Papovaviricetes</taxon>
        <taxon>Sepolyvirales</taxon>
        <taxon>Polyomaviridae</taxon>
        <taxon>Alphapolyomavirus</taxon>
        <taxon>Alphapolyomavirus octihominis</taxon>
    </lineage>
</organism>
<dbReference type="Proteomes" id="UP000139352">
    <property type="component" value="Genome"/>
</dbReference>
<keyword evidence="40" id="KW-1185">Reference proteome</keyword>
<evidence type="ECO:0000256" key="9">
    <source>
        <dbReference type="ARBA" id="ARBA00022595"/>
    </source>
</evidence>
<feature type="disulfide bond" description="Interchain" evidence="18">
    <location>
        <position position="214"/>
    </location>
</feature>
<dbReference type="Proteomes" id="UP000121498">
    <property type="component" value="Genome"/>
</dbReference>
<evidence type="ECO:0000313" key="29">
    <source>
        <dbReference type="EMBL" id="AHF96168.1"/>
    </source>
</evidence>
<dbReference type="EMBL" id="KF444094">
    <property type="protein sequence ID" value="AHF96138.1"/>
    <property type="molecule type" value="Genomic_DNA"/>
</dbReference>
<evidence type="ECO:0000256" key="1">
    <source>
        <dbReference type="ARBA" id="ARBA00004147"/>
    </source>
</evidence>
<accession>E2ESL7</accession>
<dbReference type="PDBsum" id="4U62"/>
<evidence type="ECO:0000256" key="16">
    <source>
        <dbReference type="ARBA" id="ARBA00023296"/>
    </source>
</evidence>
<evidence type="ECO:0007829" key="42">
    <source>
        <dbReference type="PDB" id="4U60"/>
    </source>
</evidence>
<dbReference type="GO" id="GO:0075509">
    <property type="term" value="P:endocytosis involved in viral entry into host cell"/>
    <property type="evidence" value="ECO:0007669"/>
    <property type="project" value="UniProtKB-KW"/>
</dbReference>
<dbReference type="EMBL" id="KF444091">
    <property type="protein sequence ID" value="AHF96120.1"/>
    <property type="molecule type" value="Genomic_DNA"/>
</dbReference>
<reference evidence="41 42" key="4">
    <citation type="journal article" date="2015" name="PLoS Pathog.">
        <title>Trichodysplasia spinulosa-Associated Polyomavirus Uses a Displaced Binding Site on VP1 to Engage Sialylated Glycolipids.</title>
        <authorList>
            <person name="Stroh L.J."/>
            <person name="Gee G.V."/>
            <person name="Blaum B.S."/>
            <person name="Dugan A.S."/>
            <person name="Feltkamp M.C."/>
            <person name="Atwood W.J."/>
            <person name="Stehle T."/>
        </authorList>
    </citation>
    <scope>X-RAY CRYSTALLOGRAPHY (1.50 ANGSTROMS) OF 31-304</scope>
</reference>
<dbReference type="Proteomes" id="UP000152220">
    <property type="component" value="Genome"/>
</dbReference>
<evidence type="ECO:0000313" key="36">
    <source>
        <dbReference type="Proteomes" id="UP000099082"/>
    </source>
</evidence>
<evidence type="ECO:0000313" key="25">
    <source>
        <dbReference type="EMBL" id="AHF96144.1"/>
    </source>
</evidence>
<dbReference type="GeneID" id="9486896"/>
<evidence type="ECO:0000256" key="12">
    <source>
        <dbReference type="ARBA" id="ARBA00022844"/>
    </source>
</evidence>
<dbReference type="PDB" id="4U60">
    <property type="method" value="X-ray"/>
    <property type="resolution" value="1.50 A"/>
    <property type="chains" value="A/B/C/D/E=31-304"/>
</dbReference>
<evidence type="ECO:0000256" key="8">
    <source>
        <dbReference type="ARBA" id="ARBA00022581"/>
    </source>
</evidence>
<dbReference type="Proteomes" id="UP000131140">
    <property type="component" value="Genome"/>
</dbReference>
<dbReference type="InterPro" id="IPR011222">
    <property type="entry name" value="dsDNA_vir_gr_I_capsid"/>
</dbReference>
<evidence type="ECO:0000313" key="40">
    <source>
        <dbReference type="Proteomes" id="UP000144984"/>
    </source>
</evidence>
<dbReference type="EMBL" id="GU989205">
    <property type="protein sequence ID" value="ADK12664.1"/>
    <property type="molecule type" value="Genomic_DNA"/>
</dbReference>
<evidence type="ECO:0000256" key="7">
    <source>
        <dbReference type="ARBA" id="ARBA00022562"/>
    </source>
</evidence>
<evidence type="ECO:0000313" key="32">
    <source>
        <dbReference type="EMBL" id="AKE33242.1"/>
    </source>
</evidence>
<evidence type="ECO:0000313" key="39">
    <source>
        <dbReference type="Proteomes" id="UP000131140"/>
    </source>
</evidence>
<dbReference type="EMBL" id="KF444101">
    <property type="protein sequence ID" value="AHF96180.1"/>
    <property type="molecule type" value="Genomic_DNA"/>
</dbReference>
<evidence type="ECO:0000313" key="26">
    <source>
        <dbReference type="EMBL" id="AHF96150.1"/>
    </source>
</evidence>
<keyword evidence="9" id="KW-1162">Viral penetration into host cytoplasm</keyword>
<feature type="binding site" evidence="44">
    <location>
        <position position="50"/>
    </location>
    <ligand>
        <name>Mg(2+)</name>
        <dbReference type="ChEBI" id="CHEBI:18420"/>
    </ligand>
</feature>
<dbReference type="Proteomes" id="UP000153810">
    <property type="component" value="Genome"/>
</dbReference>
<feature type="disulfide bond" description="Interchain" evidence="18">
    <location>
        <position position="108"/>
    </location>
</feature>
<dbReference type="EMBL" id="KF444095">
    <property type="protein sequence ID" value="AHF96144.1"/>
    <property type="molecule type" value="Genomic_DNA"/>
</dbReference>
<evidence type="ECO:0000256" key="15">
    <source>
        <dbReference type="ARBA" id="ARBA00023157"/>
    </source>
</evidence>
<dbReference type="Proteomes" id="UP000099082">
    <property type="component" value="Genome"/>
</dbReference>
<keyword evidence="5" id="KW-0597">Phosphoprotein</keyword>
<evidence type="ECO:0000313" key="35">
    <source>
        <dbReference type="EMBL" id="BBK03547.1"/>
    </source>
</evidence>
<dbReference type="Proteomes" id="UP000172995">
    <property type="component" value="Genome"/>
</dbReference>
<evidence type="ECO:0000313" key="34">
    <source>
        <dbReference type="EMBL" id="AXN56770.1"/>
    </source>
</evidence>
<keyword evidence="11 17" id="KW-1145">T=7 icosahedral capsid protein</keyword>
<evidence type="ECO:0000313" key="20">
    <source>
        <dbReference type="EMBL" id="AFN02451.1"/>
    </source>
</evidence>
<dbReference type="PDB" id="6HKU">
    <property type="method" value="X-ray"/>
    <property type="resolution" value="1.98 A"/>
    <property type="chains" value="A/B/C/D/E/F/G/H/I/J=33-304"/>
</dbReference>
<dbReference type="EMBL" id="KF444093">
    <property type="protein sequence ID" value="AHF96132.1"/>
    <property type="molecule type" value="Genomic_DNA"/>
</dbReference>
<evidence type="ECO:0000256" key="10">
    <source>
        <dbReference type="ARBA" id="ARBA00022804"/>
    </source>
</evidence>
<dbReference type="PDBsum" id="4U5Z"/>
<dbReference type="EMBL" id="LC480521">
    <property type="protein sequence ID" value="BBK03547.1"/>
    <property type="molecule type" value="Genomic_DNA"/>
</dbReference>
<dbReference type="Proteomes" id="UP000131928">
    <property type="component" value="Genome"/>
</dbReference>
<dbReference type="EMBL" id="KF444096">
    <property type="protein sequence ID" value="AHF96150.1"/>
    <property type="molecule type" value="Genomic_DNA"/>
</dbReference>
<evidence type="ECO:0000313" key="27">
    <source>
        <dbReference type="EMBL" id="AHF96156.1"/>
    </source>
</evidence>
<dbReference type="PDBsum" id="6HKU"/>
<evidence type="ECO:0000256" key="5">
    <source>
        <dbReference type="ARBA" id="ARBA00022553"/>
    </source>
</evidence>
<gene>
    <name evidence="19" type="primary">VP1</name>
</gene>
<dbReference type="Proteomes" id="UP000150176">
    <property type="component" value="Genome"/>
</dbReference>
<evidence type="ECO:0007829" key="43">
    <source>
        <dbReference type="PDB" id="6HKU"/>
    </source>
</evidence>
<dbReference type="EMBL" id="KM655816">
    <property type="protein sequence ID" value="AKE33242.1"/>
    <property type="molecule type" value="Genomic_DNA"/>
</dbReference>
<evidence type="ECO:0007829" key="41">
    <source>
        <dbReference type="PDB" id="4U5Z"/>
    </source>
</evidence>
<evidence type="ECO:0000313" key="37">
    <source>
        <dbReference type="Proteomes" id="UP000106689"/>
    </source>
</evidence>
<keyword evidence="15 18" id="KW-1015">Disulfide bond</keyword>
<dbReference type="PDB" id="6HKV">
    <property type="method" value="X-ray"/>
    <property type="resolution" value="1.75 A"/>
    <property type="chains" value="A/B/C/D/E/F/G/H/I/J=33-304"/>
</dbReference>
<dbReference type="PDBsum" id="4U60"/>
<keyword evidence="8 17" id="KW-0945">Host-virus interaction</keyword>
<evidence type="ECO:0000256" key="13">
    <source>
        <dbReference type="ARBA" id="ARBA00022890"/>
    </source>
</evidence>
<keyword evidence="14 17" id="KW-0426">Late protein</keyword>
<evidence type="ECO:0000313" key="23">
    <source>
        <dbReference type="EMBL" id="AHF96132.1"/>
    </source>
</evidence>
<dbReference type="Proteomes" id="UP000144984">
    <property type="component" value="Segment"/>
</dbReference>
<evidence type="ECO:0000256" key="11">
    <source>
        <dbReference type="ARBA" id="ARBA00022828"/>
    </source>
</evidence>
<dbReference type="PIRSF" id="PIRSF003376">
    <property type="entry name" value="Capsid_VP1_Polyomavir"/>
    <property type="match status" value="1"/>
</dbReference>
<comment type="function">
    <text evidence="17">Forms an icosahedral capsid with a T=7 symmetry.</text>
</comment>
<dbReference type="Proteomes" id="UP000106689">
    <property type="component" value="Genome"/>
</dbReference>
<sequence length="375" mass="41526">MAPKRKGEGCARKCPTKTCPTPKPVPKLIMKGNIEVLNLVTGPDSITTIELYLNTRMGQNDESKDNYGYSEKVTVANSSDQDKPTSGEIPTYSTARINLPMLNEDLTCNTLTMWEAVSVKTEVVGVSSLVNVHMATKRMYDDKGIGFPVEGMNFHMFAVGGEPLELQFLTGNYRTDYSANDKLVVPPIKHQSTQGLNPHYKQKLTKDGAFPVECWCPDPSKNENTRYYGSYTGGQSTPPVLQFTNTVTTVLLDENGVGPLCKGDGLYVSCCDIVGFLVGKDGDMQYRGLPRYFNILLRKRTVRNPYPVSSLLNNLFTGLMPAVQGQPMDNGLSTQVEEVRVYDGTEGLPGDPDMVRYIDKFGQDKTRPPFPARLY</sequence>
<dbReference type="EMBL" id="KF444097">
    <property type="protein sequence ID" value="AHF96156.1"/>
    <property type="molecule type" value="Genomic_DNA"/>
</dbReference>
<dbReference type="GO" id="GO:0005198">
    <property type="term" value="F:structural molecule activity"/>
    <property type="evidence" value="ECO:0007669"/>
    <property type="project" value="UniProtKB-UniRule"/>
</dbReference>
<evidence type="ECO:0000313" key="21">
    <source>
        <dbReference type="EMBL" id="AHF96120.1"/>
    </source>
</evidence>
<dbReference type="EMBL" id="KF444092">
    <property type="protein sequence ID" value="AHF96126.1"/>
    <property type="molecule type" value="Genomic_DNA"/>
</dbReference>
<name>E2ESL7_9POLY</name>
<comment type="subunit">
    <text evidence="4">Homomultimer; disulfide-linked. The virus capsid is composed of 72 icosahedral units, each one composed of five disulfide-linked copies of VP1. Interacts with minor capsid proteins VP2 and VP3.</text>
</comment>
<dbReference type="GO" id="GO:0042025">
    <property type="term" value="C:host cell nucleus"/>
    <property type="evidence" value="ECO:0007669"/>
    <property type="project" value="UniProtKB-SubCell"/>
</dbReference>
<dbReference type="InterPro" id="IPR000662">
    <property type="entry name" value="Capsid_VP1_Polyomavir"/>
</dbReference>
<dbReference type="EMBL" id="MH351677">
    <property type="protein sequence ID" value="AXN56770.1"/>
    <property type="molecule type" value="Genomic_DNA"/>
</dbReference>
<evidence type="ECO:0000256" key="2">
    <source>
        <dbReference type="ARBA" id="ARBA00004328"/>
    </source>
</evidence>
<dbReference type="EMBL" id="KF444100">
    <property type="protein sequence ID" value="AHF96174.1"/>
    <property type="molecule type" value="Genomic_DNA"/>
</dbReference>
<evidence type="ECO:0000313" key="19">
    <source>
        <dbReference type="EMBL" id="ADK12664.1"/>
    </source>
</evidence>
<dbReference type="SUPFAM" id="SSF88648">
    <property type="entry name" value="Group I dsDNA viruses"/>
    <property type="match status" value="1"/>
</dbReference>
<evidence type="ECO:0007829" key="44">
    <source>
        <dbReference type="PDB" id="6HKV"/>
    </source>
</evidence>
<evidence type="ECO:0000256" key="17">
    <source>
        <dbReference type="PIRNR" id="PIRNR003376"/>
    </source>
</evidence>
<reference evidence="19" key="1">
    <citation type="journal article" date="2010" name="PLoS Pathog.">
        <title>Discovery of a New Human Polyomavirus Associated with Trichodysplasia Spinulosa in an Immunocompromized Patient.</title>
        <authorList>
            <person name="Van der Meijden E."/>
            <person name="Janssens R.W.A."/>
            <person name="Lauber C."/>
            <person name="Bouwes Bavinck J.N."/>
            <person name="Gorbalenya A.E."/>
            <person name="Feltkamp M.C.W."/>
        </authorList>
    </citation>
    <scope>NUCLEOTIDE SEQUENCE [LARGE SCALE GENOMIC DNA]</scope>
</reference>
<dbReference type="KEGG" id="vg:9486896"/>
<keyword evidence="44" id="KW-0479">Metal-binding</keyword>
<dbReference type="InterPro" id="IPR036931">
    <property type="entry name" value="Polyomavir_VP1_sf"/>
</dbReference>
<feature type="binding site" evidence="44">
    <location>
        <position position="220"/>
    </location>
    <ligand>
        <name>Mg(2+)</name>
        <dbReference type="ChEBI" id="CHEBI:18420"/>
    </ligand>
</feature>
<reference evidence="20 38" key="2">
    <citation type="journal article" date="2012" name="Emerg. Infect. Dis.">
        <title>Human polyomaviruses in children undergoing transplantation, United States, 2008-2010.</title>
        <authorList>
            <person name="Siebrasse E.A."/>
            <person name="Bauer I."/>
            <person name="Holtz L.R."/>
            <person name="Le B.M."/>
            <person name="Lassa-Claxton S."/>
            <person name="Canter C."/>
            <person name="Hmiel P."/>
            <person name="Shenoy S."/>
            <person name="Sweet S."/>
            <person name="Turmelle Y."/>
            <person name="Shepherd R."/>
            <person name="Wang D."/>
        </authorList>
    </citation>
    <scope>NUCLEOTIDE SEQUENCE [LARGE SCALE GENOMIC DNA]</scope>
    <source>
        <strain evidence="20">WK164</strain>
    </source>
</reference>
<evidence type="ECO:0000256" key="3">
    <source>
        <dbReference type="ARBA" id="ARBA00006893"/>
    </source>
</evidence>
<comment type="similarity">
    <text evidence="3 17">Belongs to the polyomaviruses coat protein VP1 family.</text>
</comment>
<keyword evidence="13" id="KW-1164">Virus endocytosis by host</keyword>
<dbReference type="PDBsum" id="4U61"/>
<evidence type="ECO:0000256" key="6">
    <source>
        <dbReference type="ARBA" id="ARBA00022561"/>
    </source>
</evidence>
<evidence type="ECO:0000313" key="33">
    <source>
        <dbReference type="EMBL" id="APD77417.1"/>
    </source>
</evidence>
<keyword evidence="6 17" id="KW-0167">Capsid protein</keyword>
<dbReference type="Gene3D" id="2.60.175.10">
    <property type="entry name" value="Capsid protein VP1,Polyomavirus"/>
    <property type="match status" value="1"/>
</dbReference>
<dbReference type="GO" id="GO:0019062">
    <property type="term" value="P:virion attachment to host cell"/>
    <property type="evidence" value="ECO:0007669"/>
    <property type="project" value="UniProtKB-UniRule"/>
</dbReference>
<dbReference type="EMBL" id="KU221329">
    <property type="protein sequence ID" value="APD77417.1"/>
    <property type="molecule type" value="Genomic_DNA"/>
</dbReference>
<protein>
    <recommendedName>
        <fullName evidence="17">Capsid protein VP1</fullName>
    </recommendedName>
</protein>
<dbReference type="OrthoDB" id="12524at10239"/>
<reference evidence="32 39" key="3">
    <citation type="journal article" date="2015" name="J. Virol. Methods">
        <title>Specific rolling circle amplification of low-copy human polyomaviruses BKV, HPyV6, HPyV7, TSPyV, and STLPyV.</title>
        <authorList>
            <person name="Rockett R."/>
            <person name="Barraclough K.A."/>
            <person name="Isbel N.M."/>
            <person name="Dudley K.J."/>
            <person name="Nissen M.D."/>
            <person name="Sloots T.P."/>
            <person name="Bialasiewicz S."/>
        </authorList>
    </citation>
    <scope>NUCLEOTIDE SEQUENCE [LARGE SCALE GENOMIC DNA]</scope>
    <source>
        <strain evidence="32">QLD-127M1b</strain>
    </source>
</reference>
<evidence type="ECO:0000313" key="38">
    <source>
        <dbReference type="Proteomes" id="UP000112218"/>
    </source>
</evidence>
<proteinExistence type="evidence at protein level"/>
<dbReference type="GO" id="GO:0046872">
    <property type="term" value="F:metal ion binding"/>
    <property type="evidence" value="ECO:0007669"/>
    <property type="project" value="UniProtKB-KW"/>
</dbReference>